<dbReference type="SUPFAM" id="SSF46689">
    <property type="entry name" value="Homeodomain-like"/>
    <property type="match status" value="1"/>
</dbReference>
<reference evidence="4" key="2">
    <citation type="submission" date="2023-01" db="EMBL/GenBank/DDBJ databases">
        <title>Draft genome sequence of Sneathiella chinensis strain NBRC 103408.</title>
        <authorList>
            <person name="Sun Q."/>
            <person name="Mori K."/>
        </authorList>
    </citation>
    <scope>NUCLEOTIDE SEQUENCE</scope>
    <source>
        <strain evidence="4">NBRC 103408</strain>
    </source>
</reference>
<sequence length="195" mass="21267">MTRSDARQNRELIMTAFREATRIKASPLPTMSEIVKLSGLGRGTVYRHFPDIGALAFSFIASGYETLFTLSREELRSAADPAAARQALQSHLHRYRAFSKENLALLMRPECLTSEGYGLAYTDHRKCVRRALRTMAGIGVATPPLLETLVDMVARISEPEHLSAQSLTYETPDSAAGPAIDLALSLADTSLASLG</sequence>
<protein>
    <recommendedName>
        <fullName evidence="3">HTH tetR-type domain-containing protein</fullName>
    </recommendedName>
</protein>
<evidence type="ECO:0000256" key="2">
    <source>
        <dbReference type="PROSITE-ProRule" id="PRU00335"/>
    </source>
</evidence>
<evidence type="ECO:0000313" key="5">
    <source>
        <dbReference type="Proteomes" id="UP001161409"/>
    </source>
</evidence>
<evidence type="ECO:0000313" key="4">
    <source>
        <dbReference type="EMBL" id="GLQ07345.1"/>
    </source>
</evidence>
<dbReference type="InterPro" id="IPR001647">
    <property type="entry name" value="HTH_TetR"/>
</dbReference>
<dbReference type="Gene3D" id="1.10.357.10">
    <property type="entry name" value="Tetracycline Repressor, domain 2"/>
    <property type="match status" value="1"/>
</dbReference>
<comment type="caution">
    <text evidence="4">The sequence shown here is derived from an EMBL/GenBank/DDBJ whole genome shotgun (WGS) entry which is preliminary data.</text>
</comment>
<dbReference type="InterPro" id="IPR009057">
    <property type="entry name" value="Homeodomain-like_sf"/>
</dbReference>
<gene>
    <name evidence="4" type="ORF">GCM10007924_25660</name>
</gene>
<keyword evidence="1 2" id="KW-0238">DNA-binding</keyword>
<proteinExistence type="predicted"/>
<dbReference type="RefSeq" id="WP_169561424.1">
    <property type="nucleotide sequence ID" value="NZ_BSNF01000008.1"/>
</dbReference>
<organism evidence="4 5">
    <name type="scientific">Sneathiella chinensis</name>
    <dbReference type="NCBI Taxonomy" id="349750"/>
    <lineage>
        <taxon>Bacteria</taxon>
        <taxon>Pseudomonadati</taxon>
        <taxon>Pseudomonadota</taxon>
        <taxon>Alphaproteobacteria</taxon>
        <taxon>Sneathiellales</taxon>
        <taxon>Sneathiellaceae</taxon>
        <taxon>Sneathiella</taxon>
    </lineage>
</organism>
<accession>A0ABQ5U827</accession>
<feature type="domain" description="HTH tetR-type" evidence="3">
    <location>
        <begin position="7"/>
        <end position="67"/>
    </location>
</feature>
<keyword evidence="5" id="KW-1185">Reference proteome</keyword>
<dbReference type="Proteomes" id="UP001161409">
    <property type="component" value="Unassembled WGS sequence"/>
</dbReference>
<name>A0ABQ5U827_9PROT</name>
<reference evidence="4" key="1">
    <citation type="journal article" date="2014" name="Int. J. Syst. Evol. Microbiol.">
        <title>Complete genome of a new Firmicutes species belonging to the dominant human colonic microbiota ('Ruminococcus bicirculans') reveals two chromosomes and a selective capacity to utilize plant glucans.</title>
        <authorList>
            <consortium name="NISC Comparative Sequencing Program"/>
            <person name="Wegmann U."/>
            <person name="Louis P."/>
            <person name="Goesmann A."/>
            <person name="Henrissat B."/>
            <person name="Duncan S.H."/>
            <person name="Flint H.J."/>
        </authorList>
    </citation>
    <scope>NUCLEOTIDE SEQUENCE</scope>
    <source>
        <strain evidence="4">NBRC 103408</strain>
    </source>
</reference>
<feature type="DNA-binding region" description="H-T-H motif" evidence="2">
    <location>
        <begin position="30"/>
        <end position="49"/>
    </location>
</feature>
<dbReference type="EMBL" id="BSNF01000008">
    <property type="protein sequence ID" value="GLQ07345.1"/>
    <property type="molecule type" value="Genomic_DNA"/>
</dbReference>
<dbReference type="PROSITE" id="PS50977">
    <property type="entry name" value="HTH_TETR_2"/>
    <property type="match status" value="1"/>
</dbReference>
<evidence type="ECO:0000256" key="1">
    <source>
        <dbReference type="ARBA" id="ARBA00023125"/>
    </source>
</evidence>
<evidence type="ECO:0000259" key="3">
    <source>
        <dbReference type="PROSITE" id="PS50977"/>
    </source>
</evidence>